<evidence type="ECO:0000313" key="1">
    <source>
        <dbReference type="EMBL" id="KAF0710855.1"/>
    </source>
</evidence>
<dbReference type="EMBL" id="CAADRA010001856">
    <property type="protein sequence ID" value="VFT82505.1"/>
    <property type="molecule type" value="Genomic_DNA"/>
</dbReference>
<dbReference type="EMBL" id="VJMH01001855">
    <property type="protein sequence ID" value="KAF0710855.1"/>
    <property type="molecule type" value="Genomic_DNA"/>
</dbReference>
<reference evidence="2 3" key="1">
    <citation type="submission" date="2019-03" db="EMBL/GenBank/DDBJ databases">
        <authorList>
            <person name="Gaulin E."/>
            <person name="Dumas B."/>
        </authorList>
    </citation>
    <scope>NUCLEOTIDE SEQUENCE [LARGE SCALE GENOMIC DNA]</scope>
    <source>
        <strain evidence="2">CBS 568.67</strain>
    </source>
</reference>
<dbReference type="AlphaFoldDB" id="A0A485KHE3"/>
<name>A0A485KHE3_9STRA</name>
<accession>A0A485KHE3</accession>
<evidence type="ECO:0000313" key="2">
    <source>
        <dbReference type="EMBL" id="VFT82505.1"/>
    </source>
</evidence>
<keyword evidence="3" id="KW-1185">Reference proteome</keyword>
<reference evidence="1" key="2">
    <citation type="submission" date="2019-06" db="EMBL/GenBank/DDBJ databases">
        <title>Genomics analysis of Aphanomyces spp. identifies a new class of oomycete effector associated with host adaptation.</title>
        <authorList>
            <person name="Gaulin E."/>
        </authorList>
    </citation>
    <scope>NUCLEOTIDE SEQUENCE</scope>
    <source>
        <strain evidence="1">CBS 578.67</strain>
    </source>
</reference>
<organism evidence="2 3">
    <name type="scientific">Aphanomyces stellatus</name>
    <dbReference type="NCBI Taxonomy" id="120398"/>
    <lineage>
        <taxon>Eukaryota</taxon>
        <taxon>Sar</taxon>
        <taxon>Stramenopiles</taxon>
        <taxon>Oomycota</taxon>
        <taxon>Saprolegniomycetes</taxon>
        <taxon>Saprolegniales</taxon>
        <taxon>Verrucalvaceae</taxon>
        <taxon>Aphanomyces</taxon>
    </lineage>
</organism>
<protein>
    <submittedName>
        <fullName evidence="2">Aste57867_5453 protein</fullName>
    </submittedName>
</protein>
<evidence type="ECO:0000313" key="3">
    <source>
        <dbReference type="Proteomes" id="UP000332933"/>
    </source>
</evidence>
<gene>
    <name evidence="2" type="primary">Aste57867_5453</name>
    <name evidence="1" type="ORF">As57867_005440</name>
    <name evidence="2" type="ORF">ASTE57867_5453</name>
</gene>
<sequence>MTNEPAGSIVDSDVGGPPSRVSYRSHSCFCCATMKTFVAMLFATAAVVVAAETPIGASVGAAVPASESSPQVVDPAKPPSVVERVAVDTNENAKGDPYAFEHGYPGDRGDNEWYHHWHHRPWHHWHHHPWHHWHHHHRHHGHYWD</sequence>
<proteinExistence type="predicted"/>
<dbReference type="Proteomes" id="UP000332933">
    <property type="component" value="Unassembled WGS sequence"/>
</dbReference>